<name>A0A2R6BB09_9ARCH</name>
<evidence type="ECO:0000313" key="2">
    <source>
        <dbReference type="Proteomes" id="UP000240681"/>
    </source>
</evidence>
<protein>
    <submittedName>
        <fullName evidence="1">Uncharacterized protein</fullName>
    </submittedName>
</protein>
<accession>A0A2R6BB09</accession>
<evidence type="ECO:0000313" key="1">
    <source>
        <dbReference type="EMBL" id="PSN95638.1"/>
    </source>
</evidence>
<organism evidence="1 2">
    <name type="scientific">Candidatus Marsarchaeota G2 archaeon ECH_B_SAG-C16</name>
    <dbReference type="NCBI Taxonomy" id="1978163"/>
    <lineage>
        <taxon>Archaea</taxon>
        <taxon>Candidatus Marsarchaeota</taxon>
        <taxon>Candidatus Marsarchaeota group 2</taxon>
    </lineage>
</organism>
<gene>
    <name evidence="1" type="ORF">B9Q09_02890</name>
</gene>
<reference evidence="1 2" key="1">
    <citation type="submission" date="2017-04" db="EMBL/GenBank/DDBJ databases">
        <title>Novel microbial lineages endemic to geothermal iron-oxide mats fill important gaps in the evolutionary history of Archaea.</title>
        <authorList>
            <person name="Jay Z.J."/>
            <person name="Beam J.P."/>
            <person name="Dlakic M."/>
            <person name="Rusch D.B."/>
            <person name="Kozubal M.A."/>
            <person name="Inskeep W.P."/>
        </authorList>
    </citation>
    <scope>NUCLEOTIDE SEQUENCE [LARGE SCALE GENOMIC DNA]</scope>
    <source>
        <strain evidence="1">ECH_B_SAG-C16</strain>
    </source>
</reference>
<dbReference type="AlphaFoldDB" id="A0A2R6BB09"/>
<proteinExistence type="predicted"/>
<dbReference type="Proteomes" id="UP000240681">
    <property type="component" value="Unassembled WGS sequence"/>
</dbReference>
<comment type="caution">
    <text evidence="1">The sequence shown here is derived from an EMBL/GenBank/DDBJ whole genome shotgun (WGS) entry which is preliminary data.</text>
</comment>
<sequence length="83" mass="9401">MKGTLCKRANGKGVSIRPKSIGEKVQIRQRWHVEAVFSSLKRMVGELFTSILNIGIINEILRYMLTTSSTLTEMAQHVVKNKK</sequence>
<dbReference type="EMBL" id="NEXK01000058">
    <property type="protein sequence ID" value="PSN95638.1"/>
    <property type="molecule type" value="Genomic_DNA"/>
</dbReference>